<comment type="function">
    <text evidence="8">This protein is involved in the repair of mismatches in DNA. It is possible that it carries out the mismatch recognition step. This protein has a weak ATPase activity.</text>
</comment>
<evidence type="ECO:0000256" key="10">
    <source>
        <dbReference type="RuleBase" id="RU003756"/>
    </source>
</evidence>
<dbReference type="InterPro" id="IPR007860">
    <property type="entry name" value="DNA_mmatch_repair_MutS_con_dom"/>
</dbReference>
<evidence type="ECO:0000313" key="12">
    <source>
        <dbReference type="EMBL" id="MBR0649079.1"/>
    </source>
</evidence>
<dbReference type="InterPro" id="IPR007861">
    <property type="entry name" value="DNA_mismatch_repair_MutS_clamp"/>
</dbReference>
<dbReference type="PANTHER" id="PTHR11361">
    <property type="entry name" value="DNA MISMATCH REPAIR PROTEIN MUTS FAMILY MEMBER"/>
    <property type="match status" value="1"/>
</dbReference>
<dbReference type="SUPFAM" id="SSF52540">
    <property type="entry name" value="P-loop containing nucleoside triphosphate hydrolases"/>
    <property type="match status" value="1"/>
</dbReference>
<evidence type="ECO:0000256" key="6">
    <source>
        <dbReference type="ARBA" id="ARBA00023125"/>
    </source>
</evidence>
<evidence type="ECO:0000256" key="4">
    <source>
        <dbReference type="ARBA" id="ARBA00022763"/>
    </source>
</evidence>
<keyword evidence="5" id="KW-0067">ATP-binding</keyword>
<comment type="caution">
    <text evidence="12">The sequence shown here is derived from an EMBL/GenBank/DDBJ whole genome shotgun (WGS) entry which is preliminary data.</text>
</comment>
<dbReference type="Pfam" id="PF01624">
    <property type="entry name" value="MutS_I"/>
    <property type="match status" value="1"/>
</dbReference>
<dbReference type="Pfam" id="PF05190">
    <property type="entry name" value="MutS_IV"/>
    <property type="match status" value="1"/>
</dbReference>
<dbReference type="SMART" id="SM00534">
    <property type="entry name" value="MUTSac"/>
    <property type="match status" value="1"/>
</dbReference>
<protein>
    <recommendedName>
        <fullName evidence="2 9">DNA mismatch repair protein MutS</fullName>
    </recommendedName>
</protein>
<accession>A0ABS5EDJ8</accession>
<dbReference type="SUPFAM" id="SSF53150">
    <property type="entry name" value="DNA repair protein MutS, domain II"/>
    <property type="match status" value="1"/>
</dbReference>
<evidence type="ECO:0000256" key="2">
    <source>
        <dbReference type="ARBA" id="ARBA00021982"/>
    </source>
</evidence>
<dbReference type="Gene3D" id="3.30.420.110">
    <property type="entry name" value="MutS, connector domain"/>
    <property type="match status" value="1"/>
</dbReference>
<dbReference type="InterPro" id="IPR017261">
    <property type="entry name" value="DNA_mismatch_repair_MutS/MSH"/>
</dbReference>
<dbReference type="PIRSF" id="PIRSF037677">
    <property type="entry name" value="DNA_mis_repair_Msh6"/>
    <property type="match status" value="1"/>
</dbReference>
<keyword evidence="7 10" id="KW-0234">DNA repair</keyword>
<evidence type="ECO:0000256" key="1">
    <source>
        <dbReference type="ARBA" id="ARBA00006271"/>
    </source>
</evidence>
<dbReference type="RefSeq" id="WP_211866760.1">
    <property type="nucleotide sequence ID" value="NZ_JAAEDI010000005.1"/>
</dbReference>
<dbReference type="SMART" id="SM00533">
    <property type="entry name" value="MUTSd"/>
    <property type="match status" value="1"/>
</dbReference>
<dbReference type="SUPFAM" id="SSF55271">
    <property type="entry name" value="DNA repair protein MutS, domain I"/>
    <property type="match status" value="1"/>
</dbReference>
<dbReference type="SUPFAM" id="SSF48334">
    <property type="entry name" value="DNA repair protein MutS, domain III"/>
    <property type="match status" value="1"/>
</dbReference>
<dbReference type="InterPro" id="IPR036678">
    <property type="entry name" value="MutS_con_dom_sf"/>
</dbReference>
<keyword evidence="3 10" id="KW-0547">Nucleotide-binding</keyword>
<dbReference type="Pfam" id="PF00488">
    <property type="entry name" value="MutS_V"/>
    <property type="match status" value="1"/>
</dbReference>
<dbReference type="InterPro" id="IPR027417">
    <property type="entry name" value="P-loop_NTPase"/>
</dbReference>
<dbReference type="NCBIfam" id="NF003810">
    <property type="entry name" value="PRK05399.1"/>
    <property type="match status" value="1"/>
</dbReference>
<dbReference type="Pfam" id="PF05188">
    <property type="entry name" value="MutS_II"/>
    <property type="match status" value="1"/>
</dbReference>
<name>A0ABS5EDJ8_9PROT</name>
<keyword evidence="13" id="KW-1185">Reference proteome</keyword>
<evidence type="ECO:0000259" key="11">
    <source>
        <dbReference type="PROSITE" id="PS00486"/>
    </source>
</evidence>
<feature type="domain" description="DNA mismatch repair proteins mutS family" evidence="11">
    <location>
        <begin position="715"/>
        <end position="731"/>
    </location>
</feature>
<evidence type="ECO:0000313" key="13">
    <source>
        <dbReference type="Proteomes" id="UP000698752"/>
    </source>
</evidence>
<dbReference type="CDD" id="cd03284">
    <property type="entry name" value="ABC_MutS1"/>
    <property type="match status" value="1"/>
</dbReference>
<dbReference type="InterPro" id="IPR036187">
    <property type="entry name" value="DNA_mismatch_repair_MutS_sf"/>
</dbReference>
<dbReference type="InterPro" id="IPR007695">
    <property type="entry name" value="DNA_mismatch_repair_MutS-lik_N"/>
</dbReference>
<proteinExistence type="inferred from homology"/>
<evidence type="ECO:0000256" key="3">
    <source>
        <dbReference type="ARBA" id="ARBA00022741"/>
    </source>
</evidence>
<dbReference type="PANTHER" id="PTHR11361:SF34">
    <property type="entry name" value="DNA MISMATCH REPAIR PROTEIN MSH1, MITOCHONDRIAL"/>
    <property type="match status" value="1"/>
</dbReference>
<evidence type="ECO:0000256" key="9">
    <source>
        <dbReference type="NCBIfam" id="TIGR01070"/>
    </source>
</evidence>
<dbReference type="Gene3D" id="6.10.140.430">
    <property type="match status" value="1"/>
</dbReference>
<comment type="similarity">
    <text evidence="1 10">Belongs to the DNA mismatch repair MutS family.</text>
</comment>
<dbReference type="InterPro" id="IPR007696">
    <property type="entry name" value="DNA_mismatch_repair_MutS_core"/>
</dbReference>
<sequence>MTGAPTQNRKPLRSAEGATPAIAQWFAAKAAHPDALIFFRMGDFFEMLFEDAEVASAALDIALSNRGEHQGEKVKLCGVPAQAVDAYLARLIRQGFRVAICDQTETPEEQKRRKAPTIRREVTRIVTPGTVTEEALLEAARPAWLLALAPHGDVLGAAWLDVTTGAFATEGLSAVDLSALLARLEPAEILCPEDFARDPALLMLTERIAHLAVPRDGARRLAEAFAVATLDGFGSFGAEEIAAAAMALDYVRLTQAGGLPRLSPPVPAGGRGVLQMDGATRRSLEILRSERGDPRHALLGAVDRTVTPAGARELAARLASPLAEAEPIAARHDAVAFLLAAGAVRDALRAALKGAPDMARALARLSLDRFAPRDLGAIRDGLTRAEAMEAALAAAAGVPPIPALIAGARAALRPADSPRAELLRALADPLPARLDDGGLVAAGYDGELDALRRLRDGAREAIAALQMDLAQAWGVASLKIRHHQQFGFLAEVPSAAGEKLLREGMKDGPQAPVHRQTMANAMRFTCTALAELDRRVAEAGEQAGKRERVIAQHLRRLCLAAASDIATAAAAMAELDVHGAAAELAADGRWCRPDMTDRGDFAVVAARHPVVEAALARARGPAFVPNDCDLSAGRRLCLLTGPNMAGKSTFLRQNALLVILAQAGLFVPAESARIGLTDRLFSRVGAADDIAGGRSTFMVEMAETAAILNQATARSIVVLDEVGRGTATWDGLAIAWAVLEALHDRIRCRTIFATHFHELTALAGKLPELAPATMQVREWRGEVVFEHRVGPGAAEKSWGVHVARLAGVPRPVLARAQEVLKALEARARGLDPLSDELPLFARATPAAPTPAAAADHPAVTALAELDADSLSPREALDILYHLKSLLGPVAPHKD</sequence>
<dbReference type="InterPro" id="IPR016151">
    <property type="entry name" value="DNA_mismatch_repair_MutS_N"/>
</dbReference>
<dbReference type="InterPro" id="IPR045076">
    <property type="entry name" value="MutS"/>
</dbReference>
<evidence type="ECO:0000256" key="8">
    <source>
        <dbReference type="ARBA" id="ARBA00024647"/>
    </source>
</evidence>
<keyword evidence="4 10" id="KW-0227">DNA damage</keyword>
<reference evidence="13" key="1">
    <citation type="journal article" date="2021" name="Syst. Appl. Microbiol.">
        <title>Roseomonas hellenica sp. nov., isolated from roots of wild-growing Alkanna tinctoria.</title>
        <authorList>
            <person name="Rat A."/>
            <person name="Naranjo H.D."/>
            <person name="Lebbe L."/>
            <person name="Cnockaert M."/>
            <person name="Krigas N."/>
            <person name="Grigoriadou K."/>
            <person name="Maloupa E."/>
            <person name="Willems A."/>
        </authorList>
    </citation>
    <scope>NUCLEOTIDE SEQUENCE [LARGE SCALE GENOMIC DNA]</scope>
    <source>
        <strain evidence="13">LMG 31159</strain>
    </source>
</reference>
<gene>
    <name evidence="12" type="primary">mutS</name>
    <name evidence="12" type="ORF">GXW78_05350</name>
</gene>
<dbReference type="Gene3D" id="3.40.1170.10">
    <property type="entry name" value="DNA repair protein MutS, domain I"/>
    <property type="match status" value="1"/>
</dbReference>
<dbReference type="Gene3D" id="1.10.1420.10">
    <property type="match status" value="2"/>
</dbReference>
<evidence type="ECO:0000256" key="7">
    <source>
        <dbReference type="ARBA" id="ARBA00023204"/>
    </source>
</evidence>
<dbReference type="Proteomes" id="UP000698752">
    <property type="component" value="Unassembled WGS sequence"/>
</dbReference>
<dbReference type="EMBL" id="JAAEDI010000005">
    <property type="protein sequence ID" value="MBR0649079.1"/>
    <property type="molecule type" value="Genomic_DNA"/>
</dbReference>
<dbReference type="InterPro" id="IPR000432">
    <property type="entry name" value="DNA_mismatch_repair_MutS_C"/>
</dbReference>
<dbReference type="PROSITE" id="PS00486">
    <property type="entry name" value="DNA_MISMATCH_REPAIR_2"/>
    <property type="match status" value="1"/>
</dbReference>
<keyword evidence="6 10" id="KW-0238">DNA-binding</keyword>
<dbReference type="NCBIfam" id="TIGR01070">
    <property type="entry name" value="mutS1"/>
    <property type="match status" value="1"/>
</dbReference>
<evidence type="ECO:0000256" key="5">
    <source>
        <dbReference type="ARBA" id="ARBA00022840"/>
    </source>
</evidence>
<dbReference type="Gene3D" id="3.40.50.300">
    <property type="entry name" value="P-loop containing nucleotide triphosphate hydrolases"/>
    <property type="match status" value="1"/>
</dbReference>
<dbReference type="InterPro" id="IPR005748">
    <property type="entry name" value="DNA_mismatch_repair_MutS"/>
</dbReference>
<dbReference type="Pfam" id="PF05192">
    <property type="entry name" value="MutS_III"/>
    <property type="match status" value="1"/>
</dbReference>
<organism evidence="12 13">
    <name type="scientific">Neoroseomonas terrae</name>
    <dbReference type="NCBI Taxonomy" id="424799"/>
    <lineage>
        <taxon>Bacteria</taxon>
        <taxon>Pseudomonadati</taxon>
        <taxon>Pseudomonadota</taxon>
        <taxon>Alphaproteobacteria</taxon>
        <taxon>Acetobacterales</taxon>
        <taxon>Acetobacteraceae</taxon>
        <taxon>Neoroseomonas</taxon>
    </lineage>
</organism>